<keyword evidence="2" id="KW-1185">Reference proteome</keyword>
<organism evidence="1 2">
    <name type="scientific">Populus alba x Populus x berolinensis</name>
    <dbReference type="NCBI Taxonomy" id="444605"/>
    <lineage>
        <taxon>Eukaryota</taxon>
        <taxon>Viridiplantae</taxon>
        <taxon>Streptophyta</taxon>
        <taxon>Embryophyta</taxon>
        <taxon>Tracheophyta</taxon>
        <taxon>Spermatophyta</taxon>
        <taxon>Magnoliopsida</taxon>
        <taxon>eudicotyledons</taxon>
        <taxon>Gunneridae</taxon>
        <taxon>Pentapetalae</taxon>
        <taxon>rosids</taxon>
        <taxon>fabids</taxon>
        <taxon>Malpighiales</taxon>
        <taxon>Salicaceae</taxon>
        <taxon>Saliceae</taxon>
        <taxon>Populus</taxon>
    </lineage>
</organism>
<dbReference type="Proteomes" id="UP001164929">
    <property type="component" value="Chromosome 6"/>
</dbReference>
<accession>A0AAD6VXV5</accession>
<protein>
    <submittedName>
        <fullName evidence="1">Uncharacterized protein</fullName>
    </submittedName>
</protein>
<name>A0AAD6VXV5_9ROSI</name>
<evidence type="ECO:0000313" key="1">
    <source>
        <dbReference type="EMBL" id="KAJ6991815.1"/>
    </source>
</evidence>
<sequence length="93" mass="10615">MADSLFSGLLRGLDRTRSWRRLASSPINQILRGKDKCVSDLALLGQMTIPLKLNKNSVRPWVWPNNPKPEVQPDLISHNPCVFIYTYTLNLPK</sequence>
<evidence type="ECO:0000313" key="2">
    <source>
        <dbReference type="Proteomes" id="UP001164929"/>
    </source>
</evidence>
<gene>
    <name evidence="1" type="ORF">NC653_015228</name>
</gene>
<proteinExistence type="predicted"/>
<dbReference type="AlphaFoldDB" id="A0AAD6VXV5"/>
<dbReference type="EMBL" id="JAQIZT010000006">
    <property type="protein sequence ID" value="KAJ6991815.1"/>
    <property type="molecule type" value="Genomic_DNA"/>
</dbReference>
<reference evidence="1" key="1">
    <citation type="journal article" date="2023" name="Mol. Ecol. Resour.">
        <title>Chromosome-level genome assembly of a triploid poplar Populus alba 'Berolinensis'.</title>
        <authorList>
            <person name="Chen S."/>
            <person name="Yu Y."/>
            <person name="Wang X."/>
            <person name="Wang S."/>
            <person name="Zhang T."/>
            <person name="Zhou Y."/>
            <person name="He R."/>
            <person name="Meng N."/>
            <person name="Wang Y."/>
            <person name="Liu W."/>
            <person name="Liu Z."/>
            <person name="Liu J."/>
            <person name="Guo Q."/>
            <person name="Huang H."/>
            <person name="Sederoff R.R."/>
            <person name="Wang G."/>
            <person name="Qu G."/>
            <person name="Chen S."/>
        </authorList>
    </citation>
    <scope>NUCLEOTIDE SEQUENCE</scope>
    <source>
        <strain evidence="1">SC-2020</strain>
    </source>
</reference>
<comment type="caution">
    <text evidence="1">The sequence shown here is derived from an EMBL/GenBank/DDBJ whole genome shotgun (WGS) entry which is preliminary data.</text>
</comment>